<dbReference type="PANTHER" id="PTHR10241:SF38">
    <property type="entry name" value="TRANSDUCIN FAMILY PROTEIN _ WD-40 REPEAT FAMILY PROTEIN"/>
    <property type="match status" value="1"/>
</dbReference>
<dbReference type="GO" id="GO:0005886">
    <property type="term" value="C:plasma membrane"/>
    <property type="evidence" value="ECO:0007669"/>
    <property type="project" value="TreeGrafter"/>
</dbReference>
<dbReference type="GO" id="GO:0045159">
    <property type="term" value="F:myosin II binding"/>
    <property type="evidence" value="ECO:0007669"/>
    <property type="project" value="TreeGrafter"/>
</dbReference>
<keyword evidence="2" id="KW-1185">Reference proteome</keyword>
<name>A0AA39RXQ3_ACESA</name>
<dbReference type="GO" id="GO:0019905">
    <property type="term" value="F:syntaxin binding"/>
    <property type="evidence" value="ECO:0007669"/>
    <property type="project" value="TreeGrafter"/>
</dbReference>
<dbReference type="GO" id="GO:0005737">
    <property type="term" value="C:cytoplasm"/>
    <property type="evidence" value="ECO:0007669"/>
    <property type="project" value="TreeGrafter"/>
</dbReference>
<dbReference type="AlphaFoldDB" id="A0AA39RXQ3"/>
<dbReference type="Proteomes" id="UP001168877">
    <property type="component" value="Unassembled WGS sequence"/>
</dbReference>
<protein>
    <submittedName>
        <fullName evidence="1">Uncharacterized protein</fullName>
    </submittedName>
</protein>
<dbReference type="EMBL" id="JAUESC010000384">
    <property type="protein sequence ID" value="KAK0582307.1"/>
    <property type="molecule type" value="Genomic_DNA"/>
</dbReference>
<proteinExistence type="predicted"/>
<dbReference type="GO" id="GO:0006893">
    <property type="term" value="P:Golgi to plasma membrane transport"/>
    <property type="evidence" value="ECO:0007669"/>
    <property type="project" value="TreeGrafter"/>
</dbReference>
<organism evidence="1 2">
    <name type="scientific">Acer saccharum</name>
    <name type="common">Sugar maple</name>
    <dbReference type="NCBI Taxonomy" id="4024"/>
    <lineage>
        <taxon>Eukaryota</taxon>
        <taxon>Viridiplantae</taxon>
        <taxon>Streptophyta</taxon>
        <taxon>Embryophyta</taxon>
        <taxon>Tracheophyta</taxon>
        <taxon>Spermatophyta</taxon>
        <taxon>Magnoliopsida</taxon>
        <taxon>eudicotyledons</taxon>
        <taxon>Gunneridae</taxon>
        <taxon>Pentapetalae</taxon>
        <taxon>rosids</taxon>
        <taxon>malvids</taxon>
        <taxon>Sapindales</taxon>
        <taxon>Sapindaceae</taxon>
        <taxon>Hippocastanoideae</taxon>
        <taxon>Acereae</taxon>
        <taxon>Acer</taxon>
    </lineage>
</organism>
<evidence type="ECO:0000313" key="1">
    <source>
        <dbReference type="EMBL" id="KAK0582307.1"/>
    </source>
</evidence>
<dbReference type="PANTHER" id="PTHR10241">
    <property type="entry name" value="LETHAL 2 GIANT LARVAE PROTEIN"/>
    <property type="match status" value="1"/>
</dbReference>
<gene>
    <name evidence="1" type="ORF">LWI29_023995</name>
</gene>
<accession>A0AA39RXQ3</accession>
<reference evidence="1" key="1">
    <citation type="journal article" date="2022" name="Plant J.">
        <title>Strategies of tolerance reflected in two North American maple genomes.</title>
        <authorList>
            <person name="McEvoy S.L."/>
            <person name="Sezen U.U."/>
            <person name="Trouern-Trend A."/>
            <person name="McMahon S.M."/>
            <person name="Schaberg P.G."/>
            <person name="Yang J."/>
            <person name="Wegrzyn J.L."/>
            <person name="Swenson N.G."/>
        </authorList>
    </citation>
    <scope>NUCLEOTIDE SEQUENCE</scope>
    <source>
        <strain evidence="1">NS2018</strain>
    </source>
</reference>
<sequence>MTKDGHIVVCDSTTGFILASQPIHSKESSVISKWWQFGDSNPIQKVNLLKPCCWTTTVKKNEKECGLVVLYRTDLIEIRSFPNLEVVNGCAFAFISLLAYENDLRIPESLPCLHNKVIAAAAEATINLSLSQKKVEDTAPGIWWYR</sequence>
<dbReference type="GO" id="GO:0005096">
    <property type="term" value="F:GTPase activator activity"/>
    <property type="evidence" value="ECO:0007669"/>
    <property type="project" value="TreeGrafter"/>
</dbReference>
<evidence type="ECO:0000313" key="2">
    <source>
        <dbReference type="Proteomes" id="UP001168877"/>
    </source>
</evidence>
<comment type="caution">
    <text evidence="1">The sequence shown here is derived from an EMBL/GenBank/DDBJ whole genome shotgun (WGS) entry which is preliminary data.</text>
</comment>
<dbReference type="GO" id="GO:0006887">
    <property type="term" value="P:exocytosis"/>
    <property type="evidence" value="ECO:0007669"/>
    <property type="project" value="TreeGrafter"/>
</dbReference>
<reference evidence="1" key="2">
    <citation type="submission" date="2023-06" db="EMBL/GenBank/DDBJ databases">
        <authorList>
            <person name="Swenson N.G."/>
            <person name="Wegrzyn J.L."/>
            <person name="Mcevoy S.L."/>
        </authorList>
    </citation>
    <scope>NUCLEOTIDE SEQUENCE</scope>
    <source>
        <strain evidence="1">NS2018</strain>
        <tissue evidence="1">Leaf</tissue>
    </source>
</reference>